<dbReference type="SUPFAM" id="SSF55874">
    <property type="entry name" value="ATPase domain of HSP90 chaperone/DNA topoisomerase II/histidine kinase"/>
    <property type="match status" value="1"/>
</dbReference>
<dbReference type="Gene3D" id="3.30.565.10">
    <property type="entry name" value="Histidine kinase-like ATPase, C-terminal domain"/>
    <property type="match status" value="1"/>
</dbReference>
<name>A0A2D2DPW2_9BURK</name>
<protein>
    <recommendedName>
        <fullName evidence="14">Sensor protein</fullName>
        <ecNumber evidence="14">2.7.13.3</ecNumber>
    </recommendedName>
</protein>
<dbReference type="PANTHER" id="PTHR24421:SF10">
    <property type="entry name" value="NITRATE_NITRITE SENSOR PROTEIN NARQ"/>
    <property type="match status" value="1"/>
</dbReference>
<evidence type="ECO:0000256" key="3">
    <source>
        <dbReference type="ARBA" id="ARBA00022475"/>
    </source>
</evidence>
<dbReference type="OrthoDB" id="9811306at2"/>
<evidence type="ECO:0000256" key="4">
    <source>
        <dbReference type="ARBA" id="ARBA00022519"/>
    </source>
</evidence>
<evidence type="ECO:0000256" key="6">
    <source>
        <dbReference type="ARBA" id="ARBA00022679"/>
    </source>
</evidence>
<evidence type="ECO:0000313" key="18">
    <source>
        <dbReference type="EMBL" id="ATQ77022.1"/>
    </source>
</evidence>
<dbReference type="Gene3D" id="1.20.120.960">
    <property type="entry name" value="Histidine kinase NarX, sensor domain"/>
    <property type="match status" value="1"/>
</dbReference>
<dbReference type="Pfam" id="PF13185">
    <property type="entry name" value="GAF_2"/>
    <property type="match status" value="1"/>
</dbReference>
<dbReference type="KEGG" id="mass:CR152_22770"/>
<dbReference type="SMART" id="SM00065">
    <property type="entry name" value="GAF"/>
    <property type="match status" value="1"/>
</dbReference>
<feature type="transmembrane region" description="Helical" evidence="15">
    <location>
        <begin position="20"/>
        <end position="40"/>
    </location>
</feature>
<comment type="subcellular location">
    <subcellularLocation>
        <location evidence="2">Cell inner membrane</location>
        <topology evidence="2">Multi-pass membrane protein</topology>
    </subcellularLocation>
</comment>
<evidence type="ECO:0000256" key="1">
    <source>
        <dbReference type="ARBA" id="ARBA00000085"/>
    </source>
</evidence>
<dbReference type="InterPro" id="IPR003594">
    <property type="entry name" value="HATPase_dom"/>
</dbReference>
<dbReference type="EMBL" id="CP024608">
    <property type="protein sequence ID" value="ATQ77022.1"/>
    <property type="molecule type" value="Genomic_DNA"/>
</dbReference>
<feature type="domain" description="Histidine kinase" evidence="16">
    <location>
        <begin position="451"/>
        <end position="644"/>
    </location>
</feature>
<keyword evidence="6 14" id="KW-0808">Transferase</keyword>
<dbReference type="PROSITE" id="PS50885">
    <property type="entry name" value="HAMP"/>
    <property type="match status" value="1"/>
</dbReference>
<dbReference type="InterPro" id="IPR003660">
    <property type="entry name" value="HAMP_dom"/>
</dbReference>
<evidence type="ECO:0000256" key="15">
    <source>
        <dbReference type="SAM" id="Phobius"/>
    </source>
</evidence>
<dbReference type="Gene3D" id="6.10.340.10">
    <property type="match status" value="1"/>
</dbReference>
<evidence type="ECO:0000256" key="13">
    <source>
        <dbReference type="ARBA" id="ARBA00023136"/>
    </source>
</evidence>
<evidence type="ECO:0000256" key="7">
    <source>
        <dbReference type="ARBA" id="ARBA00022692"/>
    </source>
</evidence>
<evidence type="ECO:0000256" key="5">
    <source>
        <dbReference type="ARBA" id="ARBA00022553"/>
    </source>
</evidence>
<dbReference type="Pfam" id="PF13675">
    <property type="entry name" value="PilJ"/>
    <property type="match status" value="1"/>
</dbReference>
<keyword evidence="19" id="KW-1185">Reference proteome</keyword>
<dbReference type="InterPro" id="IPR050482">
    <property type="entry name" value="Sensor_HK_TwoCompSys"/>
</dbReference>
<evidence type="ECO:0000313" key="19">
    <source>
        <dbReference type="Proteomes" id="UP000229897"/>
    </source>
</evidence>
<keyword evidence="13 14" id="KW-0472">Membrane</keyword>
<dbReference type="AlphaFoldDB" id="A0A2D2DPW2"/>
<evidence type="ECO:0000256" key="2">
    <source>
        <dbReference type="ARBA" id="ARBA00004429"/>
    </source>
</evidence>
<evidence type="ECO:0000256" key="12">
    <source>
        <dbReference type="ARBA" id="ARBA00023012"/>
    </source>
</evidence>
<feature type="transmembrane region" description="Helical" evidence="15">
    <location>
        <begin position="185"/>
        <end position="207"/>
    </location>
</feature>
<dbReference type="CDD" id="cd06225">
    <property type="entry name" value="HAMP"/>
    <property type="match status" value="1"/>
</dbReference>
<dbReference type="Gene3D" id="1.20.5.1930">
    <property type="match status" value="1"/>
</dbReference>
<keyword evidence="7 15" id="KW-0812">Transmembrane</keyword>
<dbReference type="Pfam" id="PF07730">
    <property type="entry name" value="HisKA_3"/>
    <property type="match status" value="1"/>
</dbReference>
<dbReference type="RefSeq" id="WP_099878808.1">
    <property type="nucleotide sequence ID" value="NZ_CP024608.1"/>
</dbReference>
<dbReference type="InterPro" id="IPR011712">
    <property type="entry name" value="Sig_transdc_His_kin_sub3_dim/P"/>
</dbReference>
<keyword evidence="11 15" id="KW-1133">Transmembrane helix</keyword>
<dbReference type="GO" id="GO:0005524">
    <property type="term" value="F:ATP binding"/>
    <property type="evidence" value="ECO:0007669"/>
    <property type="project" value="UniProtKB-UniRule"/>
</dbReference>
<evidence type="ECO:0000256" key="8">
    <source>
        <dbReference type="ARBA" id="ARBA00022741"/>
    </source>
</evidence>
<evidence type="ECO:0000256" key="11">
    <source>
        <dbReference type="ARBA" id="ARBA00022989"/>
    </source>
</evidence>
<feature type="domain" description="HAMP" evidence="17">
    <location>
        <begin position="204"/>
        <end position="256"/>
    </location>
</feature>
<accession>A0A2D2DPW2</accession>
<dbReference type="SUPFAM" id="SSF158472">
    <property type="entry name" value="HAMP domain-like"/>
    <property type="match status" value="1"/>
</dbReference>
<organism evidence="18 19">
    <name type="scientific">Massilia violaceinigra</name>
    <dbReference type="NCBI Taxonomy" id="2045208"/>
    <lineage>
        <taxon>Bacteria</taxon>
        <taxon>Pseudomonadati</taxon>
        <taxon>Pseudomonadota</taxon>
        <taxon>Betaproteobacteria</taxon>
        <taxon>Burkholderiales</taxon>
        <taxon>Oxalobacteraceae</taxon>
        <taxon>Telluria group</taxon>
        <taxon>Massilia</taxon>
    </lineage>
</organism>
<evidence type="ECO:0000256" key="14">
    <source>
        <dbReference type="PIRNR" id="PIRNR003167"/>
    </source>
</evidence>
<dbReference type="PROSITE" id="PS50109">
    <property type="entry name" value="HIS_KIN"/>
    <property type="match status" value="1"/>
</dbReference>
<evidence type="ECO:0000256" key="10">
    <source>
        <dbReference type="ARBA" id="ARBA00022840"/>
    </source>
</evidence>
<dbReference type="Pfam" id="PF02518">
    <property type="entry name" value="HATPase_c"/>
    <property type="match status" value="1"/>
</dbReference>
<sequence length="648" mass="71433">MTLDTLIPSRHKLSTKIVGALVGFLALALCAIGVTLYLSWQLEGSAAAINDTGSLRMSSYRLAILLSQTGEGDAANDAPRQASAGQQMAQIDATLAQLRLGDPQRPLFLPPTGAILGEFERINTDWQRELRPAARALAAGQGVGDGALQRYLARTDRFAGRVNALVQLIERDSETRTFWLRASQLALLALALVGTVSLIYLMFSLIIEPVTRLHEGLHRMKDKDFEVRLAVDSVDEFGQLAQGFNQMADRLQALYGNLADLVQTKTAALEHQNRELALLYDSAAFLQRPQPVEPLCQGFLQRISDYFHADGGSVRVLDTGRDNLHMVVHHGLSPRLVEREHCMKVGDCLCGEAVQKKVTVIHDLRKLDKGYELECHREGFATVSVFHIYAHQQHLGFFNLHFRSARVLDAREQGLLETLGQLLGTAIENLRLGAREREMAVSEERNLVAQGLHDSIAQGLNFLNLQVQMLEQSVGDGKLGDVEEIVPALRAGVQESYEDVRELLHNFRSRLVEGNLVGALETAVDKFRRQTGIAAELVADVDGAPFPREQQLQLLFIVQEALSNVRKHAGASRVLVRLEDKHDFLLSIEDNGVGFDPALVEGRGDSHVGIHIMRERAQRIEATLAVTSSPGAGSTIALTLPQERRRAA</sequence>
<proteinExistence type="predicted"/>
<keyword evidence="8 14" id="KW-0547">Nucleotide-binding</keyword>
<dbReference type="EC" id="2.7.13.3" evidence="14"/>
<dbReference type="InterPro" id="IPR029095">
    <property type="entry name" value="NarX-like_N"/>
</dbReference>
<dbReference type="GO" id="GO:0000155">
    <property type="term" value="F:phosphorelay sensor kinase activity"/>
    <property type="evidence" value="ECO:0007669"/>
    <property type="project" value="UniProtKB-UniRule"/>
</dbReference>
<dbReference type="InterPro" id="IPR005467">
    <property type="entry name" value="His_kinase_dom"/>
</dbReference>
<dbReference type="PANTHER" id="PTHR24421">
    <property type="entry name" value="NITRATE/NITRITE SENSOR PROTEIN NARX-RELATED"/>
    <property type="match status" value="1"/>
</dbReference>
<dbReference type="PIRSF" id="PIRSF003167">
    <property type="entry name" value="STHK_NarX/NarQ"/>
    <property type="match status" value="1"/>
</dbReference>
<dbReference type="Gene3D" id="3.30.450.40">
    <property type="match status" value="1"/>
</dbReference>
<evidence type="ECO:0000256" key="9">
    <source>
        <dbReference type="ARBA" id="ARBA00022777"/>
    </source>
</evidence>
<dbReference type="InterPro" id="IPR042295">
    <property type="entry name" value="NarX-like_N_sf"/>
</dbReference>
<dbReference type="GO" id="GO:0046983">
    <property type="term" value="F:protein dimerization activity"/>
    <property type="evidence" value="ECO:0007669"/>
    <property type="project" value="UniProtKB-UniRule"/>
</dbReference>
<keyword evidence="5" id="KW-0597">Phosphoprotein</keyword>
<dbReference type="InterPro" id="IPR036890">
    <property type="entry name" value="HATPase_C_sf"/>
</dbReference>
<dbReference type="CDD" id="cd16917">
    <property type="entry name" value="HATPase_UhpB-NarQ-NarX-like"/>
    <property type="match status" value="1"/>
</dbReference>
<dbReference type="InterPro" id="IPR003018">
    <property type="entry name" value="GAF"/>
</dbReference>
<reference evidence="18" key="1">
    <citation type="submission" date="2017-10" db="EMBL/GenBank/DDBJ databases">
        <title>Massilia psychrophilum sp. nov., a novel purple-pigmented bacterium isolated from Tianshan glacier, Xinjiang Municipality, China.</title>
        <authorList>
            <person name="Wang H."/>
        </authorList>
    </citation>
    <scope>NUCLEOTIDE SEQUENCE [LARGE SCALE GENOMIC DNA]</scope>
    <source>
        <strain evidence="18">B2</strain>
    </source>
</reference>
<dbReference type="Pfam" id="PF00672">
    <property type="entry name" value="HAMP"/>
    <property type="match status" value="1"/>
</dbReference>
<keyword evidence="3 14" id="KW-1003">Cell membrane</keyword>
<evidence type="ECO:0000259" key="16">
    <source>
        <dbReference type="PROSITE" id="PS50109"/>
    </source>
</evidence>
<comment type="catalytic activity">
    <reaction evidence="1 14">
        <text>ATP + protein L-histidine = ADP + protein N-phospho-L-histidine.</text>
        <dbReference type="EC" id="2.7.13.3"/>
    </reaction>
</comment>
<keyword evidence="9 14" id="KW-0418">Kinase</keyword>
<keyword evidence="10 14" id="KW-0067">ATP-binding</keyword>
<dbReference type="SUPFAM" id="SSF55781">
    <property type="entry name" value="GAF domain-like"/>
    <property type="match status" value="1"/>
</dbReference>
<keyword evidence="4 14" id="KW-0997">Cell inner membrane</keyword>
<gene>
    <name evidence="18" type="ORF">CR152_22770</name>
</gene>
<dbReference type="InterPro" id="IPR029016">
    <property type="entry name" value="GAF-like_dom_sf"/>
</dbReference>
<evidence type="ECO:0000259" key="17">
    <source>
        <dbReference type="PROSITE" id="PS50885"/>
    </source>
</evidence>
<dbReference type="SMART" id="SM00387">
    <property type="entry name" value="HATPase_c"/>
    <property type="match status" value="1"/>
</dbReference>
<dbReference type="SMART" id="SM00304">
    <property type="entry name" value="HAMP"/>
    <property type="match status" value="1"/>
</dbReference>
<keyword evidence="12 14" id="KW-0902">Two-component regulatory system</keyword>
<dbReference type="InterPro" id="IPR016380">
    <property type="entry name" value="Sig_transdc_His_kin_NarX/NarQ"/>
</dbReference>
<dbReference type="Proteomes" id="UP000229897">
    <property type="component" value="Chromosome"/>
</dbReference>
<dbReference type="GO" id="GO:0005886">
    <property type="term" value="C:plasma membrane"/>
    <property type="evidence" value="ECO:0007669"/>
    <property type="project" value="UniProtKB-SubCell"/>
</dbReference>